<feature type="compositionally biased region" description="Low complexity" evidence="1">
    <location>
        <begin position="2244"/>
        <end position="2253"/>
    </location>
</feature>
<dbReference type="InterPro" id="IPR036397">
    <property type="entry name" value="RNaseH_sf"/>
</dbReference>
<feature type="compositionally biased region" description="Basic and acidic residues" evidence="1">
    <location>
        <begin position="902"/>
        <end position="915"/>
    </location>
</feature>
<dbReference type="InterPro" id="IPR036770">
    <property type="entry name" value="Ankyrin_rpt-contain_sf"/>
</dbReference>
<feature type="region of interest" description="Disordered" evidence="1">
    <location>
        <begin position="1293"/>
        <end position="1332"/>
    </location>
</feature>
<feature type="region of interest" description="Disordered" evidence="1">
    <location>
        <begin position="655"/>
        <end position="1126"/>
    </location>
</feature>
<feature type="compositionally biased region" description="Basic residues" evidence="1">
    <location>
        <begin position="686"/>
        <end position="700"/>
    </location>
</feature>
<dbReference type="InterPro" id="IPR001584">
    <property type="entry name" value="Integrase_cat-core"/>
</dbReference>
<feature type="domain" description="Integrase catalytic" evidence="2">
    <location>
        <begin position="1923"/>
        <end position="2086"/>
    </location>
</feature>
<feature type="compositionally biased region" description="Basic and acidic residues" evidence="1">
    <location>
        <begin position="1295"/>
        <end position="1304"/>
    </location>
</feature>
<dbReference type="Gene3D" id="1.25.40.20">
    <property type="entry name" value="Ankyrin repeat-containing domain"/>
    <property type="match status" value="1"/>
</dbReference>
<dbReference type="PANTHER" id="PTHR45725">
    <property type="entry name" value="FORMIN HOMOLOGY 2 FAMILY MEMBER"/>
    <property type="match status" value="1"/>
</dbReference>
<feature type="compositionally biased region" description="Acidic residues" evidence="1">
    <location>
        <begin position="873"/>
        <end position="891"/>
    </location>
</feature>
<sequence>MASTTHTTWTNQTVDLLKTNLHIDCKPVLKQLIPDTLEKGIRLVSLQTKPTEGSRHLRLDAWYYIRRVSVEDVLRALRDTGFWTQWLQKEVERVMETQKVYHVVVRGNDPKFMPLGIRDGQDVVTDYIVEGFEAILEEVDKYLFEELSDPASVRLAMADHSFDQMLRAYYLNGKQDKDATLHLVGRLRGGSNLLHTCIKEGYVETLRLLLDEFTIESQSLAPWRALAEPLRPVGQFKVSAFHRAVFDGRPECLQELVLWALRHGHDIKELRNVEERNDYAAPTKGLTCLELAEQSKNMLCYNILAPLFGVLAKEGATDVNPREVRVEQRALPRVEAESQGTPLFVCLADEKHDWAWVIEVIKSFKKEKMQSFDSSQIVIRLENLILEEDATEVQAEELLAETADMHLEANACTWKTDRTNLNFFKVVVDRLSTPSTDHLPALLPRKVQIPSVAAEDLSATEEEDVDLEVGQLFLQYVAICGRWLGFVGAHAITSKQLARLTKQGTEAYAAGSGAAAHEWEDASSQTHSAPGEGSPAATPRRMSAASDGAVHGTPQGTPGSAQSAPAAPARRMGGKGKGWTPSMPPPQMPVPPAYTQPYPAMSQLRWEQDVYGHWWYSDGQHWWYGHGGSHRFTAPPAGTIPTATSSIGASWQYVNPETTRHPSGSKPPREPAHPKKPSKPESQKKSPNKKKPPAKEKKKAPPPPPEEDEDDDDDDDGSEGGSSSSYEEVEYEESEEEDGEFTDDPSVAATPRGTPRAAQTPKAAAKAKQAAKPAAKPKPAAPAKAKAGKSRPADPPKDPQPPKAFHRAAKVVKKKPKVEKDQDPPSAPPSGPPSHGGSAAPSEISTVRTESIKELLKGRGPYKPTRHTHWADAEDDWEYDDEEDSFGDPDNEDLKPSWQKKTCKDAVHQKRDNEAHFNTGTHKGQRPQPLPDRRRPAEPSYPPPERERTGTKRRSDRGYYDDYDDEVPKIPEPGTKGLSAKIKARRPGEEEYLVFDSIQDAIDSTRTSPPPSPLMKPRPAKQIWPKPRKAKPQPAAEQQTKPPPAAEREAAEPAPLPIRDPEKFRERRRRRRSEGEPGEARPEGEHRRRRRRSKPEMAEPVDVTRPAPPEAPAPSEEASNATEVNWTMMHGWERIRRYQSDDEEVDSSSSAASESEEEDLAYHLKLSESSQASQSKQAKEKIKVKLLTVLRSLLEDEKDEETIQRLRKKEKRLAERATARATGATSSTEARPKAKPKHKKPERLEEDVGLSTEDLVKVLPKTSKEEKKILYKQLKKDQEREILEIFGRSATPERSMLKRPEQRKGGYGYSTPDRRGKDQVQEPPEKQENLPTPVKKKRLEEFRKSLYEAALDKRGRLIPTADQEACRHKFDRLVGIHGTWRPTVMSPSRHPILGLLNMGSHPNPKQWRIKPLEELRQRLLSDPHSFALVQDALDSISDSGSEVPQEVLKVAVHGPETQQQLAMWQETMEDEAVETLDAINAPKVFKPQLDPMSSDEGSISEGESETSHDPDYQDEDSTTSNETEAEEEFHEILTSGCAGETEILSKGQRRRILAAAKGISEAAMAEAERRSCPEKVPRIRRLRTGYKILEIFTWSCLLSRFAYGLGWEYLEPLTLPGWDLKSPKVEKEAWDYLHRVNPDFIAVAWPCTEWTIMQNANQRTWTQKQALLARRVEARKLLRFTRRVTLWQVRSGRAILGENPLLSLAWKEPDIIDAFGHPEEAICDQCQYGLRHPENGMPIKKPTRFVGQAEVVSELHHRCPGDHQHHQIEGPVKTSAYGRISLSSWAAGYPLPLCRAIMRAAHTFLDKQANDTRTEVYMLDDQVPEEAIQEGEEGIDEEEQRIQSYKDESEDDLEEEERRPISQEVKRAVEFAHRQLGHPSRDTLVRMLRISGANDDAIRHARRWHCDVCRMQQPPKHPLATTATSRPFAFNRVLHIDIKYLFDTQGRKYPCLSIVDLGTVYHAGCMLKTRRSDYVARKFLVHWVQLFGAPGHIYHDQGGEFELSFTQLLEQMAAPSTLTGSHAGWQLAVGERHGGILGTMVGAITTEHVTEGFHGMKLALSSALAAKNMTITRDGFSPNQRLALIRMDVQEKMKRAILRKPGVDAEGRALLLATPNMRLATKEELAMNESAKEDAETIGQMLRDPERDNAYHDQTHFRGAPKRKHIRDDPERKRARLMMRGTKSIRELLKSRFGFKEQLRKRKVQLQPPEKGDPVAPRKKVKKALPPPPAAESQDSMEEYTPSQAPEPEAPQEGQRPMLPAPSSAPAEPPTEAPRAEDVPVPPMDENEWLEEYRHLPQEERRRILQDDVPHGIKRKGGITEEDADRAVKRLRSNFCAATAASTVYGTLQNEWVSRYEVELLRQLTGLPVTAARIHRAPRKRLQRPPKMVSRSRLSILIGKDPASTFIVNEKDAEVAAHPRRRASFEWRGLTMFYRTEDPSKPTEVFVELPDGIHGVTLITSEAAEFQQMRLSAFLRHTQDVDGDGLGQWLRHRQLMPLARVVFERFFNREKLLLDQPMDVAQNIDPSVVPFLKMTLTAWFHTAASSPEDTHDAWGAWAETIQVDDDVLKKELAPALDLVLESLLRMWKALDPVCKRSGVHSMVHLVKSCIPPGLLNRLPNTRRRLERPCQAKTKVSLTGKTTTLKPSFKPVTPVKAPLKAAVW</sequence>
<feature type="compositionally biased region" description="Low complexity" evidence="1">
    <location>
        <begin position="560"/>
        <end position="571"/>
    </location>
</feature>
<feature type="compositionally biased region" description="Basic and acidic residues" evidence="1">
    <location>
        <begin position="1312"/>
        <end position="1328"/>
    </location>
</feature>
<feature type="compositionally biased region" description="Basic residues" evidence="1">
    <location>
        <begin position="804"/>
        <end position="817"/>
    </location>
</feature>
<dbReference type="EMBL" id="CAXAMN010028040">
    <property type="protein sequence ID" value="CAK9114804.1"/>
    <property type="molecule type" value="Genomic_DNA"/>
</dbReference>
<reference evidence="3 4" key="1">
    <citation type="submission" date="2024-02" db="EMBL/GenBank/DDBJ databases">
        <authorList>
            <person name="Chen Y."/>
            <person name="Shah S."/>
            <person name="Dougan E. K."/>
            <person name="Thang M."/>
            <person name="Chan C."/>
        </authorList>
    </citation>
    <scope>NUCLEOTIDE SEQUENCE [LARGE SCALE GENOMIC DNA]</scope>
</reference>
<feature type="compositionally biased region" description="Acidic residues" evidence="1">
    <location>
        <begin position="1829"/>
        <end position="1839"/>
    </location>
</feature>
<feature type="compositionally biased region" description="Low complexity" evidence="1">
    <location>
        <begin position="833"/>
        <end position="842"/>
    </location>
</feature>
<organism evidence="3 4">
    <name type="scientific">Durusdinium trenchii</name>
    <dbReference type="NCBI Taxonomy" id="1381693"/>
    <lineage>
        <taxon>Eukaryota</taxon>
        <taxon>Sar</taxon>
        <taxon>Alveolata</taxon>
        <taxon>Dinophyceae</taxon>
        <taxon>Suessiales</taxon>
        <taxon>Symbiodiniaceae</taxon>
        <taxon>Durusdinium</taxon>
    </lineage>
</organism>
<dbReference type="SUPFAM" id="SSF53098">
    <property type="entry name" value="Ribonuclease H-like"/>
    <property type="match status" value="1"/>
</dbReference>
<comment type="caution">
    <text evidence="3">The sequence shown here is derived from an EMBL/GenBank/DDBJ whole genome shotgun (WGS) entry which is preliminary data.</text>
</comment>
<evidence type="ECO:0000259" key="2">
    <source>
        <dbReference type="PROSITE" id="PS50994"/>
    </source>
</evidence>
<feature type="compositionally biased region" description="Acidic residues" evidence="1">
    <location>
        <begin position="705"/>
        <end position="718"/>
    </location>
</feature>
<feature type="compositionally biased region" description="Low complexity" evidence="1">
    <location>
        <begin position="1167"/>
        <end position="1176"/>
    </location>
</feature>
<evidence type="ECO:0000313" key="4">
    <source>
        <dbReference type="Proteomes" id="UP001642484"/>
    </source>
</evidence>
<dbReference type="Gene3D" id="3.30.420.10">
    <property type="entry name" value="Ribonuclease H-like superfamily/Ribonuclease H"/>
    <property type="match status" value="1"/>
</dbReference>
<accession>A0ABP0SQW4</accession>
<evidence type="ECO:0000313" key="3">
    <source>
        <dbReference type="EMBL" id="CAK9114804.1"/>
    </source>
</evidence>
<feature type="compositionally biased region" description="Low complexity" evidence="1">
    <location>
        <begin position="757"/>
        <end position="785"/>
    </location>
</feature>
<dbReference type="PROSITE" id="PS50994">
    <property type="entry name" value="INTEGRASE"/>
    <property type="match status" value="1"/>
</dbReference>
<proteinExistence type="predicted"/>
<feature type="region of interest" description="Disordered" evidence="1">
    <location>
        <begin position="512"/>
        <end position="591"/>
    </location>
</feature>
<feature type="region of interest" description="Disordered" evidence="1">
    <location>
        <begin position="1483"/>
        <end position="1532"/>
    </location>
</feature>
<feature type="compositionally biased region" description="Basic and acidic residues" evidence="1">
    <location>
        <begin position="1073"/>
        <end position="1086"/>
    </location>
</feature>
<protein>
    <recommendedName>
        <fullName evidence="2">Integrase catalytic domain-containing protein</fullName>
    </recommendedName>
</protein>
<dbReference type="InterPro" id="IPR012337">
    <property type="entry name" value="RNaseH-like_sf"/>
</dbReference>
<gene>
    <name evidence="3" type="ORF">CCMP2556_LOCUS53079</name>
</gene>
<evidence type="ECO:0000256" key="1">
    <source>
        <dbReference type="SAM" id="MobiDB-lite"/>
    </source>
</evidence>
<feature type="compositionally biased region" description="Low complexity" evidence="1">
    <location>
        <begin position="1219"/>
        <end position="1229"/>
    </location>
</feature>
<feature type="compositionally biased region" description="Pro residues" evidence="1">
    <location>
        <begin position="582"/>
        <end position="591"/>
    </location>
</feature>
<feature type="region of interest" description="Disordered" evidence="1">
    <location>
        <begin position="2199"/>
        <end position="2283"/>
    </location>
</feature>
<feature type="compositionally biased region" description="Acidic residues" evidence="1">
    <location>
        <begin position="727"/>
        <end position="743"/>
    </location>
</feature>
<name>A0ABP0SQW4_9DINO</name>
<dbReference type="InterPro" id="IPR051425">
    <property type="entry name" value="Formin_Homology"/>
</dbReference>
<dbReference type="PANTHER" id="PTHR45725:SF1">
    <property type="entry name" value="DISHEVELLED ASSOCIATED ACTIVATOR OF MORPHOGENESIS, ISOFORM D"/>
    <property type="match status" value="1"/>
</dbReference>
<feature type="region of interest" description="Disordered" evidence="1">
    <location>
        <begin position="1139"/>
        <end position="1180"/>
    </location>
</feature>
<feature type="region of interest" description="Disordered" evidence="1">
    <location>
        <begin position="2149"/>
        <end position="2173"/>
    </location>
</feature>
<feature type="compositionally biased region" description="Basic and acidic residues" evidence="1">
    <location>
        <begin position="667"/>
        <end position="684"/>
    </location>
</feature>
<feature type="compositionally biased region" description="Acidic residues" evidence="1">
    <location>
        <begin position="1512"/>
        <end position="1529"/>
    </location>
</feature>
<dbReference type="Proteomes" id="UP001642484">
    <property type="component" value="Unassembled WGS sequence"/>
</dbReference>
<feature type="region of interest" description="Disordered" evidence="1">
    <location>
        <begin position="1829"/>
        <end position="1861"/>
    </location>
</feature>
<keyword evidence="4" id="KW-1185">Reference proteome</keyword>
<feature type="region of interest" description="Disordered" evidence="1">
    <location>
        <begin position="1198"/>
        <end position="1250"/>
    </location>
</feature>